<dbReference type="HAMAP" id="MF_00074">
    <property type="entry name" value="16SrRNA_methyltr_G"/>
    <property type="match status" value="1"/>
</dbReference>
<dbReference type="InterPro" id="IPR029063">
    <property type="entry name" value="SAM-dependent_MTases_sf"/>
</dbReference>
<feature type="binding site" evidence="6">
    <location>
        <position position="113"/>
    </location>
    <ligand>
        <name>S-adenosyl-L-methionine</name>
        <dbReference type="ChEBI" id="CHEBI:59789"/>
    </ligand>
</feature>
<dbReference type="EC" id="2.1.1.-" evidence="6"/>
<proteinExistence type="inferred from homology"/>
<dbReference type="RefSeq" id="WP_021686732.1">
    <property type="nucleotide sequence ID" value="NZ_KI260561.1"/>
</dbReference>
<organism evidence="7 8">
    <name type="scientific">Treponema lecithinolyticum ATCC 700332</name>
    <dbReference type="NCBI Taxonomy" id="1321815"/>
    <lineage>
        <taxon>Bacteria</taxon>
        <taxon>Pseudomonadati</taxon>
        <taxon>Spirochaetota</taxon>
        <taxon>Spirochaetia</taxon>
        <taxon>Spirochaetales</taxon>
        <taxon>Treponemataceae</taxon>
        <taxon>Treponema</taxon>
    </lineage>
</organism>
<comment type="subcellular location">
    <subcellularLocation>
        <location evidence="6">Cytoplasm</location>
    </subcellularLocation>
</comment>
<dbReference type="CDD" id="cd02440">
    <property type="entry name" value="AdoMet_MTases"/>
    <property type="match status" value="1"/>
</dbReference>
<keyword evidence="2 6" id="KW-0698">rRNA processing</keyword>
<sequence>MNTLIQTNAPAAAKPSILCDGLIRLGFFCKEDAQELAKKLKIYDGELQLFNSVYDLTAAKTEHERALHIFDCLAAVGKLRELKEKIRCERTVDKNAAKTNDFTVADIGSGAGLPGIPLALAMSDTNFVLVERMSKRCVFLENCAAVLGLKNVRIVNTQLERLENAQFDIAVFRAFRPLDKKTLRFLLRILKNDGFLAAYKAKRKSIEEEMCGVLPAAHAYDVQPLSVPFLENRERHLVIVPAQVQKVPN</sequence>
<comment type="caution">
    <text evidence="7">The sequence shown here is derived from an EMBL/GenBank/DDBJ whole genome shotgun (WGS) entry which is preliminary data.</text>
</comment>
<name>A0ABN0P245_TRELE</name>
<dbReference type="Pfam" id="PF02527">
    <property type="entry name" value="GidB"/>
    <property type="match status" value="1"/>
</dbReference>
<feature type="binding site" evidence="6">
    <location>
        <begin position="159"/>
        <end position="160"/>
    </location>
    <ligand>
        <name>S-adenosyl-L-methionine</name>
        <dbReference type="ChEBI" id="CHEBI:59789"/>
    </ligand>
</feature>
<evidence type="ECO:0000313" key="8">
    <source>
        <dbReference type="Proteomes" id="UP000016649"/>
    </source>
</evidence>
<reference evidence="7 8" key="1">
    <citation type="submission" date="2013-08" db="EMBL/GenBank/DDBJ databases">
        <authorList>
            <person name="Weinstock G."/>
            <person name="Sodergren E."/>
            <person name="Wylie T."/>
            <person name="Fulton L."/>
            <person name="Fulton R."/>
            <person name="Fronick C."/>
            <person name="O'Laughlin M."/>
            <person name="Godfrey J."/>
            <person name="Miner T."/>
            <person name="Herter B."/>
            <person name="Appelbaum E."/>
            <person name="Cordes M."/>
            <person name="Lek S."/>
            <person name="Wollam A."/>
            <person name="Pepin K.H."/>
            <person name="Palsikar V.B."/>
            <person name="Mitreva M."/>
            <person name="Wilson R.K."/>
        </authorList>
    </citation>
    <scope>NUCLEOTIDE SEQUENCE [LARGE SCALE GENOMIC DNA]</scope>
    <source>
        <strain evidence="7 8">ATCC 700332</strain>
    </source>
</reference>
<accession>A0ABN0P245</accession>
<dbReference type="SUPFAM" id="SSF53335">
    <property type="entry name" value="S-adenosyl-L-methionine-dependent methyltransferases"/>
    <property type="match status" value="1"/>
</dbReference>
<dbReference type="Proteomes" id="UP000016649">
    <property type="component" value="Unassembled WGS sequence"/>
</dbReference>
<evidence type="ECO:0000256" key="3">
    <source>
        <dbReference type="ARBA" id="ARBA00022603"/>
    </source>
</evidence>
<gene>
    <name evidence="6" type="primary">rsmG</name>
    <name evidence="7" type="ORF">HMPREF9193_00331</name>
</gene>
<feature type="binding site" evidence="6">
    <location>
        <position position="108"/>
    </location>
    <ligand>
        <name>S-adenosyl-L-methionine</name>
        <dbReference type="ChEBI" id="CHEBI:59789"/>
    </ligand>
</feature>
<keyword evidence="1 6" id="KW-0963">Cytoplasm</keyword>
<evidence type="ECO:0000256" key="2">
    <source>
        <dbReference type="ARBA" id="ARBA00022552"/>
    </source>
</evidence>
<dbReference type="Gene3D" id="3.40.50.150">
    <property type="entry name" value="Vaccinia Virus protein VP39"/>
    <property type="match status" value="1"/>
</dbReference>
<dbReference type="PIRSF" id="PIRSF003078">
    <property type="entry name" value="GidB"/>
    <property type="match status" value="1"/>
</dbReference>
<dbReference type="EMBL" id="AWVH01000005">
    <property type="protein sequence ID" value="ERJ94359.1"/>
    <property type="molecule type" value="Genomic_DNA"/>
</dbReference>
<protein>
    <recommendedName>
        <fullName evidence="6">Ribosomal RNA small subunit methyltransferase G</fullName>
        <ecNumber evidence="6">2.1.1.-</ecNumber>
    </recommendedName>
    <alternativeName>
        <fullName evidence="6">16S rRNA 7-methylguanosine methyltransferase</fullName>
        <shortName evidence="6">16S rRNA m7G methyltransferase</shortName>
    </alternativeName>
</protein>
<keyword evidence="4 6" id="KW-0808">Transferase</keyword>
<comment type="function">
    <text evidence="6">Specifically methylates the N7 position of a guanine in 16S rRNA.</text>
</comment>
<evidence type="ECO:0000313" key="7">
    <source>
        <dbReference type="EMBL" id="ERJ94359.1"/>
    </source>
</evidence>
<dbReference type="PANTHER" id="PTHR31760">
    <property type="entry name" value="S-ADENOSYL-L-METHIONINE-DEPENDENT METHYLTRANSFERASES SUPERFAMILY PROTEIN"/>
    <property type="match status" value="1"/>
</dbReference>
<keyword evidence="8" id="KW-1185">Reference proteome</keyword>
<keyword evidence="3 6" id="KW-0489">Methyltransferase</keyword>
<evidence type="ECO:0000256" key="1">
    <source>
        <dbReference type="ARBA" id="ARBA00022490"/>
    </source>
</evidence>
<evidence type="ECO:0000256" key="4">
    <source>
        <dbReference type="ARBA" id="ARBA00022679"/>
    </source>
</evidence>
<evidence type="ECO:0000256" key="6">
    <source>
        <dbReference type="HAMAP-Rule" id="MF_00074"/>
    </source>
</evidence>
<dbReference type="PANTHER" id="PTHR31760:SF0">
    <property type="entry name" value="S-ADENOSYL-L-METHIONINE-DEPENDENT METHYLTRANSFERASES SUPERFAMILY PROTEIN"/>
    <property type="match status" value="1"/>
</dbReference>
<dbReference type="InterPro" id="IPR003682">
    <property type="entry name" value="rRNA_ssu_MeTfrase_G"/>
</dbReference>
<dbReference type="GO" id="GO:0008168">
    <property type="term" value="F:methyltransferase activity"/>
    <property type="evidence" value="ECO:0007669"/>
    <property type="project" value="UniProtKB-KW"/>
</dbReference>
<comment type="caution">
    <text evidence="6">Lacks conserved residue(s) required for the propagation of feature annotation.</text>
</comment>
<dbReference type="NCBIfam" id="TIGR00138">
    <property type="entry name" value="rsmG_gidB"/>
    <property type="match status" value="1"/>
</dbReference>
<comment type="similarity">
    <text evidence="6">Belongs to the methyltransferase superfamily. RNA methyltransferase RsmG family.</text>
</comment>
<dbReference type="GO" id="GO:0032259">
    <property type="term" value="P:methylation"/>
    <property type="evidence" value="ECO:0007669"/>
    <property type="project" value="UniProtKB-KW"/>
</dbReference>
<feature type="binding site" evidence="6">
    <location>
        <position position="173"/>
    </location>
    <ligand>
        <name>S-adenosyl-L-methionine</name>
        <dbReference type="ChEBI" id="CHEBI:59789"/>
    </ligand>
</feature>
<evidence type="ECO:0000256" key="5">
    <source>
        <dbReference type="ARBA" id="ARBA00022691"/>
    </source>
</evidence>
<keyword evidence="5 6" id="KW-0949">S-adenosyl-L-methionine</keyword>